<evidence type="ECO:0000256" key="11">
    <source>
        <dbReference type="ARBA" id="ARBA00023136"/>
    </source>
</evidence>
<dbReference type="InterPro" id="IPR001421">
    <property type="entry name" value="ATP8_metazoa"/>
</dbReference>
<evidence type="ECO:0000256" key="5">
    <source>
        <dbReference type="ARBA" id="ARBA00022547"/>
    </source>
</evidence>
<organism evidence="14">
    <name type="scientific">Analophus parallelus</name>
    <dbReference type="NCBI Taxonomy" id="2546584"/>
    <lineage>
        <taxon>Eukaryota</taxon>
        <taxon>Metazoa</taxon>
        <taxon>Ecdysozoa</taxon>
        <taxon>Arthropoda</taxon>
        <taxon>Hexapoda</taxon>
        <taxon>Insecta</taxon>
        <taxon>Pterygota</taxon>
        <taxon>Neoptera</taxon>
        <taxon>Endopterygota</taxon>
        <taxon>Coleoptera</taxon>
        <taxon>Polyphaga</taxon>
        <taxon>Cucujiformia</taxon>
        <taxon>Chrysomeloidea</taxon>
        <taxon>Cerambycidae</taxon>
        <taxon>Prioninae</taxon>
        <taxon>Macrotomini</taxon>
        <taxon>Analophus</taxon>
    </lineage>
</organism>
<comment type="subcellular location">
    <subcellularLocation>
        <location evidence="1 12">Mitochondrion membrane</location>
        <topology evidence="1 12">Single-pass membrane protein</topology>
    </subcellularLocation>
</comment>
<evidence type="ECO:0000256" key="4">
    <source>
        <dbReference type="ARBA" id="ARBA00022448"/>
    </source>
</evidence>
<keyword evidence="9 12" id="KW-0406">Ion transport</keyword>
<keyword evidence="7 12" id="KW-0375">Hydrogen ion transport</keyword>
<dbReference type="GO" id="GO:0031966">
    <property type="term" value="C:mitochondrial membrane"/>
    <property type="evidence" value="ECO:0007669"/>
    <property type="project" value="UniProtKB-SubCell"/>
</dbReference>
<evidence type="ECO:0000256" key="2">
    <source>
        <dbReference type="ARBA" id="ARBA00008892"/>
    </source>
</evidence>
<evidence type="ECO:0000313" key="14">
    <source>
        <dbReference type="EMBL" id="QIV24786.1"/>
    </source>
</evidence>
<evidence type="ECO:0000256" key="7">
    <source>
        <dbReference type="ARBA" id="ARBA00022781"/>
    </source>
</evidence>
<evidence type="ECO:0000256" key="10">
    <source>
        <dbReference type="ARBA" id="ARBA00023128"/>
    </source>
</evidence>
<feature type="transmembrane region" description="Helical" evidence="13">
    <location>
        <begin position="6"/>
        <end position="29"/>
    </location>
</feature>
<dbReference type="EMBL" id="MK614551">
    <property type="protein sequence ID" value="QIV24786.1"/>
    <property type="molecule type" value="Genomic_DNA"/>
</dbReference>
<keyword evidence="4 12" id="KW-0813">Transport</keyword>
<name>A0A6H0N279_9CUCU</name>
<evidence type="ECO:0000256" key="3">
    <source>
        <dbReference type="ARBA" id="ARBA00011291"/>
    </source>
</evidence>
<dbReference type="Pfam" id="PF00895">
    <property type="entry name" value="ATP-synt_8"/>
    <property type="match status" value="1"/>
</dbReference>
<keyword evidence="11 13" id="KW-0472">Membrane</keyword>
<comment type="subunit">
    <text evidence="3">F-type ATPases have 2 components, CF(1) - the catalytic core - and CF(0) - the membrane proton channel.</text>
</comment>
<evidence type="ECO:0000256" key="8">
    <source>
        <dbReference type="ARBA" id="ARBA00022989"/>
    </source>
</evidence>
<dbReference type="GO" id="GO:0015986">
    <property type="term" value="P:proton motive force-driven ATP synthesis"/>
    <property type="evidence" value="ECO:0007669"/>
    <property type="project" value="InterPro"/>
</dbReference>
<reference evidence="14" key="1">
    <citation type="journal article" date="2020" name="Syst. Entomol.">
        <title>Museomics reveals extensive cryptic diversity of Australian prionine longhorn beetles with implications for their classification and conservation.</title>
        <authorList>
            <person name="Jin M."/>
            <person name="Zwick A."/>
            <person name="Slipinski A."/>
            <person name="Keyzer R."/>
            <person name="Pang H."/>
        </authorList>
    </citation>
    <scope>NUCLEOTIDE SEQUENCE</scope>
</reference>
<dbReference type="GO" id="GO:0045259">
    <property type="term" value="C:proton-transporting ATP synthase complex"/>
    <property type="evidence" value="ECO:0007669"/>
    <property type="project" value="UniProtKB-KW"/>
</dbReference>
<comment type="similarity">
    <text evidence="2 12">Belongs to the ATPase protein 8 family.</text>
</comment>
<dbReference type="AlphaFoldDB" id="A0A6H0N279"/>
<sequence length="51" mass="6184">MPQMAPLNWLILAIIFTLVFLFFNVVNYFSFSYNTKTDKHPKKEISTNWKW</sequence>
<evidence type="ECO:0000256" key="6">
    <source>
        <dbReference type="ARBA" id="ARBA00022692"/>
    </source>
</evidence>
<keyword evidence="10 12" id="KW-0496">Mitochondrion</keyword>
<dbReference type="GO" id="GO:0015078">
    <property type="term" value="F:proton transmembrane transporter activity"/>
    <property type="evidence" value="ECO:0007669"/>
    <property type="project" value="InterPro"/>
</dbReference>
<geneLocation type="mitochondrion" evidence="14"/>
<evidence type="ECO:0000256" key="1">
    <source>
        <dbReference type="ARBA" id="ARBA00004304"/>
    </source>
</evidence>
<gene>
    <name evidence="14" type="primary">ATP8</name>
</gene>
<keyword evidence="8 13" id="KW-1133">Transmembrane helix</keyword>
<protein>
    <recommendedName>
        <fullName evidence="12">ATP synthase complex subunit 8</fullName>
    </recommendedName>
</protein>
<keyword evidence="5 12" id="KW-0138">CF(0)</keyword>
<accession>A0A6H0N279</accession>
<evidence type="ECO:0000256" key="12">
    <source>
        <dbReference type="RuleBase" id="RU003661"/>
    </source>
</evidence>
<proteinExistence type="inferred from homology"/>
<evidence type="ECO:0000256" key="13">
    <source>
        <dbReference type="SAM" id="Phobius"/>
    </source>
</evidence>
<keyword evidence="6 12" id="KW-0812">Transmembrane</keyword>
<evidence type="ECO:0000256" key="9">
    <source>
        <dbReference type="ARBA" id="ARBA00023065"/>
    </source>
</evidence>